<evidence type="ECO:0000313" key="12">
    <source>
        <dbReference type="Proteomes" id="UP001168821"/>
    </source>
</evidence>
<comment type="subcellular location">
    <subcellularLocation>
        <location evidence="1 10">Cell membrane</location>
        <topology evidence="1 10">Multi-pass membrane protein</topology>
    </subcellularLocation>
</comment>
<proteinExistence type="inferred from homology"/>
<keyword evidence="3 10" id="KW-0716">Sensory transduction</keyword>
<evidence type="ECO:0000313" key="11">
    <source>
        <dbReference type="EMBL" id="KAJ3666952.1"/>
    </source>
</evidence>
<comment type="caution">
    <text evidence="10">Lacks conserved residue(s) required for the propagation of feature annotation.</text>
</comment>
<keyword evidence="4 10" id="KW-0812">Transmembrane</keyword>
<evidence type="ECO:0000256" key="7">
    <source>
        <dbReference type="ARBA" id="ARBA00023136"/>
    </source>
</evidence>
<dbReference type="GO" id="GO:0005886">
    <property type="term" value="C:plasma membrane"/>
    <property type="evidence" value="ECO:0007669"/>
    <property type="project" value="UniProtKB-SubCell"/>
</dbReference>
<comment type="similarity">
    <text evidence="10">Belongs to the insect chemoreceptor superfamily. Heteromeric odorant receptor channel (TC 1.A.69) family.</text>
</comment>
<feature type="transmembrane region" description="Helical" evidence="10">
    <location>
        <begin position="280"/>
        <end position="304"/>
    </location>
</feature>
<dbReference type="PANTHER" id="PTHR21137:SF35">
    <property type="entry name" value="ODORANT RECEPTOR 19A-RELATED"/>
    <property type="match status" value="1"/>
</dbReference>
<feature type="transmembrane region" description="Helical" evidence="10">
    <location>
        <begin position="123"/>
        <end position="143"/>
    </location>
</feature>
<dbReference type="GO" id="GO:0004984">
    <property type="term" value="F:olfactory receptor activity"/>
    <property type="evidence" value="ECO:0007669"/>
    <property type="project" value="InterPro"/>
</dbReference>
<dbReference type="EMBL" id="JALNTZ010000001">
    <property type="protein sequence ID" value="KAJ3666952.1"/>
    <property type="molecule type" value="Genomic_DNA"/>
</dbReference>
<evidence type="ECO:0000256" key="5">
    <source>
        <dbReference type="ARBA" id="ARBA00022725"/>
    </source>
</evidence>
<keyword evidence="12" id="KW-1185">Reference proteome</keyword>
<evidence type="ECO:0000256" key="9">
    <source>
        <dbReference type="ARBA" id="ARBA00023224"/>
    </source>
</evidence>
<sequence>MENQNTKSFKINIKLMQILRWYPVKRRSRFFGLQGFVLYIVFLVVAVSITLTNIIVERSYDNMQIIYVSETLSYCFKLLPFLRNGRRIRKCVNFFSGSNFAPKDATEEKIAETSVRLCKIVSLVYLVGCMCAEVLYFLPSLISKGYNLPMRVWLPYDPTSGPLSYYSTVFYLSIACVYDASATSLIDPLIGGLAYQAVSQIKILKYRLQNVCASSDNEGKDNLIYRNLVQCVQHHNSILQFVKEYEECFSWSIFSQFLGTTFVICFCCIALSTVPLADTTIYVLFFFVAVSQVLFYCYFGTLLYEENNTLMTAIYMSQWYEYDIESRKLLITIMEQAKRPMIVTAAKLVDLTLDTFSTILRRSYSLVAVLK</sequence>
<keyword evidence="5 10" id="KW-0552">Olfaction</keyword>
<feature type="transmembrane region" description="Helical" evidence="10">
    <location>
        <begin position="36"/>
        <end position="56"/>
    </location>
</feature>
<evidence type="ECO:0000256" key="6">
    <source>
        <dbReference type="ARBA" id="ARBA00022989"/>
    </source>
</evidence>
<feature type="transmembrane region" description="Helical" evidence="10">
    <location>
        <begin position="253"/>
        <end position="274"/>
    </location>
</feature>
<keyword evidence="7 10" id="KW-0472">Membrane</keyword>
<keyword evidence="8 10" id="KW-0675">Receptor</keyword>
<comment type="caution">
    <text evidence="11">The sequence shown here is derived from an EMBL/GenBank/DDBJ whole genome shotgun (WGS) entry which is preliminary data.</text>
</comment>
<keyword evidence="6 10" id="KW-1133">Transmembrane helix</keyword>
<feature type="transmembrane region" description="Helical" evidence="10">
    <location>
        <begin position="62"/>
        <end position="82"/>
    </location>
</feature>
<evidence type="ECO:0000256" key="4">
    <source>
        <dbReference type="ARBA" id="ARBA00022692"/>
    </source>
</evidence>
<evidence type="ECO:0000256" key="1">
    <source>
        <dbReference type="ARBA" id="ARBA00004651"/>
    </source>
</evidence>
<protein>
    <recommendedName>
        <fullName evidence="10">Odorant receptor</fullName>
    </recommendedName>
</protein>
<dbReference type="Pfam" id="PF02949">
    <property type="entry name" value="7tm_6"/>
    <property type="match status" value="1"/>
</dbReference>
<reference evidence="11" key="1">
    <citation type="journal article" date="2023" name="G3 (Bethesda)">
        <title>Whole genome assemblies of Zophobas morio and Tenebrio molitor.</title>
        <authorList>
            <person name="Kaur S."/>
            <person name="Stinson S.A."/>
            <person name="diCenzo G.C."/>
        </authorList>
    </citation>
    <scope>NUCLEOTIDE SEQUENCE</scope>
    <source>
        <strain evidence="11">QUZm001</strain>
    </source>
</reference>
<keyword evidence="2" id="KW-1003">Cell membrane</keyword>
<dbReference type="PANTHER" id="PTHR21137">
    <property type="entry name" value="ODORANT RECEPTOR"/>
    <property type="match status" value="1"/>
</dbReference>
<accession>A0AA38MTK4</accession>
<dbReference type="InterPro" id="IPR004117">
    <property type="entry name" value="7tm6_olfct_rcpt"/>
</dbReference>
<dbReference type="Proteomes" id="UP001168821">
    <property type="component" value="Unassembled WGS sequence"/>
</dbReference>
<dbReference type="GO" id="GO:0007165">
    <property type="term" value="P:signal transduction"/>
    <property type="evidence" value="ECO:0007669"/>
    <property type="project" value="UniProtKB-KW"/>
</dbReference>
<evidence type="ECO:0000256" key="8">
    <source>
        <dbReference type="ARBA" id="ARBA00023170"/>
    </source>
</evidence>
<name>A0AA38MTK4_9CUCU</name>
<dbReference type="AlphaFoldDB" id="A0AA38MTK4"/>
<organism evidence="11 12">
    <name type="scientific">Zophobas morio</name>
    <dbReference type="NCBI Taxonomy" id="2755281"/>
    <lineage>
        <taxon>Eukaryota</taxon>
        <taxon>Metazoa</taxon>
        <taxon>Ecdysozoa</taxon>
        <taxon>Arthropoda</taxon>
        <taxon>Hexapoda</taxon>
        <taxon>Insecta</taxon>
        <taxon>Pterygota</taxon>
        <taxon>Neoptera</taxon>
        <taxon>Endopterygota</taxon>
        <taxon>Coleoptera</taxon>
        <taxon>Polyphaga</taxon>
        <taxon>Cucujiformia</taxon>
        <taxon>Tenebrionidae</taxon>
        <taxon>Zophobas</taxon>
    </lineage>
</organism>
<evidence type="ECO:0000256" key="10">
    <source>
        <dbReference type="RuleBase" id="RU351113"/>
    </source>
</evidence>
<evidence type="ECO:0000256" key="2">
    <source>
        <dbReference type="ARBA" id="ARBA00022475"/>
    </source>
</evidence>
<keyword evidence="9 10" id="KW-0807">Transducer</keyword>
<gene>
    <name evidence="11" type="ORF">Zmor_002371</name>
</gene>
<dbReference type="GO" id="GO:0005549">
    <property type="term" value="F:odorant binding"/>
    <property type="evidence" value="ECO:0007669"/>
    <property type="project" value="InterPro"/>
</dbReference>
<evidence type="ECO:0000256" key="3">
    <source>
        <dbReference type="ARBA" id="ARBA00022606"/>
    </source>
</evidence>